<dbReference type="SUPFAM" id="SSF47413">
    <property type="entry name" value="lambda repressor-like DNA-binding domains"/>
    <property type="match status" value="1"/>
</dbReference>
<dbReference type="PROSITE" id="PS50943">
    <property type="entry name" value="HTH_CROC1"/>
    <property type="match status" value="1"/>
</dbReference>
<sequence>MAERKLIAGHAVRRVRRQLGLTQAAMATALDISPSYLNLVERNQRPISATLLVRLAERFDFDARTLAASEPGGGAPAMRRRLADPMFADLDIDRGELEEWLA</sequence>
<keyword evidence="1" id="KW-0805">Transcription regulation</keyword>
<evidence type="ECO:0000256" key="2">
    <source>
        <dbReference type="ARBA" id="ARBA00023125"/>
    </source>
</evidence>
<keyword evidence="3" id="KW-0804">Transcription</keyword>
<organism evidence="5 6">
    <name type="scientific">Sphingomonas bacterium</name>
    <dbReference type="NCBI Taxonomy" id="1895847"/>
    <lineage>
        <taxon>Bacteria</taxon>
        <taxon>Pseudomonadati</taxon>
        <taxon>Pseudomonadota</taxon>
        <taxon>Alphaproteobacteria</taxon>
        <taxon>Sphingomonadales</taxon>
        <taxon>Sphingomonadaceae</taxon>
        <taxon>Sphingomonas</taxon>
    </lineage>
</organism>
<dbReference type="InterPro" id="IPR010982">
    <property type="entry name" value="Lambda_DNA-bd_dom_sf"/>
</dbReference>
<dbReference type="Pfam" id="PF01381">
    <property type="entry name" value="HTH_3"/>
    <property type="match status" value="1"/>
</dbReference>
<accession>A0A3D0W9V2</accession>
<evidence type="ECO:0000313" key="5">
    <source>
        <dbReference type="EMBL" id="HCB74774.1"/>
    </source>
</evidence>
<feature type="non-terminal residue" evidence="5">
    <location>
        <position position="102"/>
    </location>
</feature>
<evidence type="ECO:0000259" key="4">
    <source>
        <dbReference type="PROSITE" id="PS50943"/>
    </source>
</evidence>
<dbReference type="Gene3D" id="1.10.260.40">
    <property type="entry name" value="lambda repressor-like DNA-binding domains"/>
    <property type="match status" value="1"/>
</dbReference>
<dbReference type="InterPro" id="IPR001387">
    <property type="entry name" value="Cro/C1-type_HTH"/>
</dbReference>
<dbReference type="CDD" id="cd00093">
    <property type="entry name" value="HTH_XRE"/>
    <property type="match status" value="1"/>
</dbReference>
<dbReference type="GO" id="GO:0005829">
    <property type="term" value="C:cytosol"/>
    <property type="evidence" value="ECO:0007669"/>
    <property type="project" value="TreeGrafter"/>
</dbReference>
<proteinExistence type="predicted"/>
<dbReference type="EMBL" id="DOYJ01000037">
    <property type="protein sequence ID" value="HCB74774.1"/>
    <property type="molecule type" value="Genomic_DNA"/>
</dbReference>
<protein>
    <submittedName>
        <fullName evidence="5">XRE family transcriptional regulator</fullName>
    </submittedName>
</protein>
<reference evidence="5 6" key="1">
    <citation type="journal article" date="2018" name="Nat. Biotechnol.">
        <title>A standardized bacterial taxonomy based on genome phylogeny substantially revises the tree of life.</title>
        <authorList>
            <person name="Parks D.H."/>
            <person name="Chuvochina M."/>
            <person name="Waite D.W."/>
            <person name="Rinke C."/>
            <person name="Skarshewski A."/>
            <person name="Chaumeil P.A."/>
            <person name="Hugenholtz P."/>
        </authorList>
    </citation>
    <scope>NUCLEOTIDE SEQUENCE [LARGE SCALE GENOMIC DNA]</scope>
    <source>
        <strain evidence="5">UBA9015</strain>
    </source>
</reference>
<dbReference type="GO" id="GO:0003677">
    <property type="term" value="F:DNA binding"/>
    <property type="evidence" value="ECO:0007669"/>
    <property type="project" value="UniProtKB-KW"/>
</dbReference>
<dbReference type="PANTHER" id="PTHR46797">
    <property type="entry name" value="HTH-TYPE TRANSCRIPTIONAL REGULATOR"/>
    <property type="match status" value="1"/>
</dbReference>
<feature type="domain" description="HTH cro/C1-type" evidence="4">
    <location>
        <begin position="12"/>
        <end position="66"/>
    </location>
</feature>
<comment type="caution">
    <text evidence="5">The sequence shown here is derived from an EMBL/GenBank/DDBJ whole genome shotgun (WGS) entry which is preliminary data.</text>
</comment>
<evidence type="ECO:0000256" key="3">
    <source>
        <dbReference type="ARBA" id="ARBA00023163"/>
    </source>
</evidence>
<name>A0A3D0W9V2_9SPHN</name>
<dbReference type="AlphaFoldDB" id="A0A3D0W9V2"/>
<dbReference type="PANTHER" id="PTHR46797:SF23">
    <property type="entry name" value="HTH-TYPE TRANSCRIPTIONAL REGULATOR SUTR"/>
    <property type="match status" value="1"/>
</dbReference>
<dbReference type="Proteomes" id="UP000262699">
    <property type="component" value="Unassembled WGS sequence"/>
</dbReference>
<keyword evidence="2" id="KW-0238">DNA-binding</keyword>
<dbReference type="GO" id="GO:0003700">
    <property type="term" value="F:DNA-binding transcription factor activity"/>
    <property type="evidence" value="ECO:0007669"/>
    <property type="project" value="TreeGrafter"/>
</dbReference>
<dbReference type="SMART" id="SM00530">
    <property type="entry name" value="HTH_XRE"/>
    <property type="match status" value="1"/>
</dbReference>
<gene>
    <name evidence="5" type="ORF">DEP91_01130</name>
</gene>
<evidence type="ECO:0000256" key="1">
    <source>
        <dbReference type="ARBA" id="ARBA00023015"/>
    </source>
</evidence>
<evidence type="ECO:0000313" key="6">
    <source>
        <dbReference type="Proteomes" id="UP000262699"/>
    </source>
</evidence>
<dbReference type="InterPro" id="IPR050807">
    <property type="entry name" value="TransReg_Diox_bact_type"/>
</dbReference>